<dbReference type="Gene3D" id="1.10.3720.10">
    <property type="entry name" value="MetI-like"/>
    <property type="match status" value="1"/>
</dbReference>
<dbReference type="InterPro" id="IPR045621">
    <property type="entry name" value="BPD_transp_1_N"/>
</dbReference>
<gene>
    <name evidence="9" type="ORF">DFI_03060</name>
</gene>
<dbReference type="PANTHER" id="PTHR43163:SF6">
    <property type="entry name" value="DIPEPTIDE TRANSPORT SYSTEM PERMEASE PROTEIN DPPB-RELATED"/>
    <property type="match status" value="1"/>
</dbReference>
<dbReference type="EMBL" id="CP021081">
    <property type="protein sequence ID" value="ASN80123.1"/>
    <property type="molecule type" value="Genomic_DNA"/>
</dbReference>
<evidence type="ECO:0000256" key="7">
    <source>
        <dbReference type="RuleBase" id="RU363032"/>
    </source>
</evidence>
<dbReference type="GO" id="GO:0055085">
    <property type="term" value="P:transmembrane transport"/>
    <property type="evidence" value="ECO:0007669"/>
    <property type="project" value="InterPro"/>
</dbReference>
<dbReference type="CDD" id="cd06261">
    <property type="entry name" value="TM_PBP2"/>
    <property type="match status" value="1"/>
</dbReference>
<reference evidence="9 10" key="1">
    <citation type="submission" date="2017-05" db="EMBL/GenBank/DDBJ databases">
        <title>The complete genome sequence of Deinococcus ficus isolated from the rhizosphere of the Ficus religiosa L. in Taiwan.</title>
        <authorList>
            <person name="Wu K.-M."/>
            <person name="Liao T.-L."/>
            <person name="Liu Y.-M."/>
            <person name="Young C.-C."/>
            <person name="Tsai S.-F."/>
        </authorList>
    </citation>
    <scope>NUCLEOTIDE SEQUENCE [LARGE SCALE GENOMIC DNA]</scope>
    <source>
        <strain evidence="9 10">CC-FR2-10</strain>
    </source>
</reference>
<comment type="similarity">
    <text evidence="7">Belongs to the binding-protein-dependent transport system permease family.</text>
</comment>
<keyword evidence="10" id="KW-1185">Reference proteome</keyword>
<dbReference type="KEGG" id="dfc:DFI_03060"/>
<keyword evidence="2 7" id="KW-0813">Transport</keyword>
<evidence type="ECO:0000256" key="5">
    <source>
        <dbReference type="ARBA" id="ARBA00022989"/>
    </source>
</evidence>
<feature type="transmembrane region" description="Helical" evidence="7">
    <location>
        <begin position="12"/>
        <end position="30"/>
    </location>
</feature>
<name>A0A221SU16_9DEIO</name>
<dbReference type="Pfam" id="PF19300">
    <property type="entry name" value="BPD_transp_1_N"/>
    <property type="match status" value="1"/>
</dbReference>
<dbReference type="STRING" id="317577.GCA_000419625_00528"/>
<evidence type="ECO:0000256" key="4">
    <source>
        <dbReference type="ARBA" id="ARBA00022692"/>
    </source>
</evidence>
<keyword evidence="5 7" id="KW-1133">Transmembrane helix</keyword>
<evidence type="ECO:0000256" key="2">
    <source>
        <dbReference type="ARBA" id="ARBA00022448"/>
    </source>
</evidence>
<dbReference type="PROSITE" id="PS50928">
    <property type="entry name" value="ABC_TM1"/>
    <property type="match status" value="1"/>
</dbReference>
<feature type="domain" description="ABC transmembrane type-1" evidence="8">
    <location>
        <begin position="103"/>
        <end position="332"/>
    </location>
</feature>
<evidence type="ECO:0000256" key="6">
    <source>
        <dbReference type="ARBA" id="ARBA00023136"/>
    </source>
</evidence>
<dbReference type="OrthoDB" id="9773221at2"/>
<dbReference type="AlphaFoldDB" id="A0A221SU16"/>
<dbReference type="InterPro" id="IPR035906">
    <property type="entry name" value="MetI-like_sf"/>
</dbReference>
<feature type="transmembrane region" description="Helical" evidence="7">
    <location>
        <begin position="109"/>
        <end position="130"/>
    </location>
</feature>
<accession>A0A221SU16</accession>
<sequence length="342" mass="36824">MGSYLLRRLMRTLLVLIGISVVVFVFVRSIPGDPATAMLGERATPEAAAALREQLGLNKPWFLNPANPLDAQYPKYVGALLQGDLGSGIKSNIPIRDDLGARFPATLELSLAALFFALLVGLPAGILAALRRNSVWDNLATTISLVGVSMPIFWLGLLLSYFFAVKLGWLPPSARLGNETQLEPVTGLYVLDGLLRGNLAAAWDAAKHLVLPAIALGSIPLAIIARITRSSLLEVLGQDYVRTARAKGLSSRNVTLKHAMRNALLPIVTVIGLQMGTLLGGAVLTETIFNWPGLGSWLYDAISQRDYPVIQGGVIFAALVVSLVNLLVDVSYATLDPRIHYR</sequence>
<dbReference type="PANTHER" id="PTHR43163">
    <property type="entry name" value="DIPEPTIDE TRANSPORT SYSTEM PERMEASE PROTEIN DPPB-RELATED"/>
    <property type="match status" value="1"/>
</dbReference>
<dbReference type="Pfam" id="PF00528">
    <property type="entry name" value="BPD_transp_1"/>
    <property type="match status" value="1"/>
</dbReference>
<dbReference type="InterPro" id="IPR000515">
    <property type="entry name" value="MetI-like"/>
</dbReference>
<feature type="transmembrane region" description="Helical" evidence="7">
    <location>
        <begin position="209"/>
        <end position="228"/>
    </location>
</feature>
<evidence type="ECO:0000259" key="8">
    <source>
        <dbReference type="PROSITE" id="PS50928"/>
    </source>
</evidence>
<dbReference type="GO" id="GO:0005886">
    <property type="term" value="C:plasma membrane"/>
    <property type="evidence" value="ECO:0007669"/>
    <property type="project" value="UniProtKB-SubCell"/>
</dbReference>
<evidence type="ECO:0000256" key="1">
    <source>
        <dbReference type="ARBA" id="ARBA00004651"/>
    </source>
</evidence>
<feature type="transmembrane region" description="Helical" evidence="7">
    <location>
        <begin position="142"/>
        <end position="164"/>
    </location>
</feature>
<feature type="transmembrane region" description="Helical" evidence="7">
    <location>
        <begin position="309"/>
        <end position="328"/>
    </location>
</feature>
<keyword evidence="4 7" id="KW-0812">Transmembrane</keyword>
<evidence type="ECO:0000313" key="9">
    <source>
        <dbReference type="EMBL" id="ASN80123.1"/>
    </source>
</evidence>
<proteinExistence type="inferred from homology"/>
<comment type="subcellular location">
    <subcellularLocation>
        <location evidence="1 7">Cell membrane</location>
        <topology evidence="1 7">Multi-pass membrane protein</topology>
    </subcellularLocation>
</comment>
<keyword evidence="6 7" id="KW-0472">Membrane</keyword>
<feature type="transmembrane region" description="Helical" evidence="7">
    <location>
        <begin position="263"/>
        <end position="289"/>
    </location>
</feature>
<dbReference type="RefSeq" id="WP_022800153.1">
    <property type="nucleotide sequence ID" value="NZ_ATTJ01000001.1"/>
</dbReference>
<dbReference type="SUPFAM" id="SSF161098">
    <property type="entry name" value="MetI-like"/>
    <property type="match status" value="1"/>
</dbReference>
<organism evidence="9 10">
    <name type="scientific">Deinococcus ficus</name>
    <dbReference type="NCBI Taxonomy" id="317577"/>
    <lineage>
        <taxon>Bacteria</taxon>
        <taxon>Thermotogati</taxon>
        <taxon>Deinococcota</taxon>
        <taxon>Deinococci</taxon>
        <taxon>Deinococcales</taxon>
        <taxon>Deinococcaceae</taxon>
        <taxon>Deinococcus</taxon>
    </lineage>
</organism>
<dbReference type="Proteomes" id="UP000259030">
    <property type="component" value="Chromosome"/>
</dbReference>
<evidence type="ECO:0000313" key="10">
    <source>
        <dbReference type="Proteomes" id="UP000259030"/>
    </source>
</evidence>
<protein>
    <submittedName>
        <fullName evidence="9">Peptide ABC transporter permease</fullName>
    </submittedName>
</protein>
<keyword evidence="3" id="KW-1003">Cell membrane</keyword>
<evidence type="ECO:0000256" key="3">
    <source>
        <dbReference type="ARBA" id="ARBA00022475"/>
    </source>
</evidence>